<keyword evidence="1" id="KW-0472">Membrane</keyword>
<organism evidence="2 3">
    <name type="scientific">Pseudomonas fakonensis</name>
    <dbReference type="NCBI Taxonomy" id="2842355"/>
    <lineage>
        <taxon>Bacteria</taxon>
        <taxon>Pseudomonadati</taxon>
        <taxon>Pseudomonadota</taxon>
        <taxon>Gammaproteobacteria</taxon>
        <taxon>Pseudomonadales</taxon>
        <taxon>Pseudomonadaceae</taxon>
        <taxon>Pseudomonas</taxon>
    </lineage>
</organism>
<protein>
    <submittedName>
        <fullName evidence="2">Uncharacterized protein</fullName>
    </submittedName>
</protein>
<keyword evidence="1" id="KW-0812">Transmembrane</keyword>
<reference evidence="2" key="1">
    <citation type="journal article" date="2021" name="Microorganisms">
        <title>The Ever-Expanding Pseudomonas Genus: Description of 43 New Species and Partition of the Pseudomonas putida Group.</title>
        <authorList>
            <person name="Girard L."/>
            <person name="Lood C."/>
            <person name="Hofte M."/>
            <person name="Vandamme P."/>
            <person name="Rokni-Zadeh H."/>
            <person name="van Noort V."/>
            <person name="Lavigne R."/>
            <person name="De Mot R."/>
        </authorList>
    </citation>
    <scope>NUCLEOTIDE SEQUENCE</scope>
    <source>
        <strain evidence="2">COW40</strain>
    </source>
</reference>
<evidence type="ECO:0000313" key="3">
    <source>
        <dbReference type="Proteomes" id="UP001046350"/>
    </source>
</evidence>
<feature type="transmembrane region" description="Helical" evidence="1">
    <location>
        <begin position="105"/>
        <end position="127"/>
    </location>
</feature>
<dbReference type="Proteomes" id="UP001046350">
    <property type="component" value="Chromosome"/>
</dbReference>
<accession>A0ABX8NCL1</accession>
<feature type="transmembrane region" description="Helical" evidence="1">
    <location>
        <begin position="73"/>
        <end position="93"/>
    </location>
</feature>
<dbReference type="EMBL" id="CP077076">
    <property type="protein sequence ID" value="QXH54113.1"/>
    <property type="molecule type" value="Genomic_DNA"/>
</dbReference>
<feature type="transmembrane region" description="Helical" evidence="1">
    <location>
        <begin position="44"/>
        <end position="66"/>
    </location>
</feature>
<sequence length="138" mass="15006">MLATRALQSLGLIPVAYLFVCLLGASFGEPFSLRLPDIAAPDGNSLVELLIFTVPGQLLFMLPGIFCKNRRWLAGLFALCATQVAWLQCLLFADAFGNTWSTTEIAGLLGYNLPWLLLALAPGLALLRVTEPRRQQGT</sequence>
<name>A0ABX8NCL1_9PSED</name>
<evidence type="ECO:0000313" key="2">
    <source>
        <dbReference type="EMBL" id="QXH54113.1"/>
    </source>
</evidence>
<evidence type="ECO:0000256" key="1">
    <source>
        <dbReference type="SAM" id="Phobius"/>
    </source>
</evidence>
<keyword evidence="1" id="KW-1133">Transmembrane helix</keyword>
<keyword evidence="3" id="KW-1185">Reference proteome</keyword>
<proteinExistence type="predicted"/>
<gene>
    <name evidence="2" type="ORF">KSS94_02415</name>
</gene>